<dbReference type="Proteomes" id="UP000789525">
    <property type="component" value="Unassembled WGS sequence"/>
</dbReference>
<comment type="caution">
    <text evidence="1">The sequence shown here is derived from an EMBL/GenBank/DDBJ whole genome shotgun (WGS) entry which is preliminary data.</text>
</comment>
<feature type="non-terminal residue" evidence="1">
    <location>
        <position position="1"/>
    </location>
</feature>
<reference evidence="1" key="1">
    <citation type="submission" date="2021-06" db="EMBL/GenBank/DDBJ databases">
        <authorList>
            <person name="Kallberg Y."/>
            <person name="Tangrot J."/>
            <person name="Rosling A."/>
        </authorList>
    </citation>
    <scope>NUCLEOTIDE SEQUENCE</scope>
    <source>
        <strain evidence="1">CL356</strain>
    </source>
</reference>
<protein>
    <submittedName>
        <fullName evidence="1">9038_t:CDS:1</fullName>
    </submittedName>
</protein>
<dbReference type="EMBL" id="CAJVPT010016769">
    <property type="protein sequence ID" value="CAG8621394.1"/>
    <property type="molecule type" value="Genomic_DNA"/>
</dbReference>
<name>A0ACA9MXX0_9GLOM</name>
<keyword evidence="2" id="KW-1185">Reference proteome</keyword>
<accession>A0ACA9MXX0</accession>
<evidence type="ECO:0000313" key="1">
    <source>
        <dbReference type="EMBL" id="CAG8621394.1"/>
    </source>
</evidence>
<gene>
    <name evidence="1" type="ORF">ACOLOM_LOCUS7342</name>
</gene>
<evidence type="ECO:0000313" key="2">
    <source>
        <dbReference type="Proteomes" id="UP000789525"/>
    </source>
</evidence>
<proteinExistence type="predicted"/>
<sequence length="213" mass="24192">SLYLMVVITIFICSMGNRPQGSKTTYTLCIILFAVIMATMLYCAAYTVYLAIYASPHPVNFKSFNSIREAINTAAFRDIVISLASTYGMYIFTSLIHGEPWHMITCLVQYILFVPFYVNILMVYAFCNTHDVSWGTKGDNGSSGELGGAKSVSKNVMTVDVPTEREDINAAYDDILRSLKVKEHKVVQHRDASTKREDYYRNFRTNEDRDDDH</sequence>
<organism evidence="1 2">
    <name type="scientific">Acaulospora colombiana</name>
    <dbReference type="NCBI Taxonomy" id="27376"/>
    <lineage>
        <taxon>Eukaryota</taxon>
        <taxon>Fungi</taxon>
        <taxon>Fungi incertae sedis</taxon>
        <taxon>Mucoromycota</taxon>
        <taxon>Glomeromycotina</taxon>
        <taxon>Glomeromycetes</taxon>
        <taxon>Diversisporales</taxon>
        <taxon>Acaulosporaceae</taxon>
        <taxon>Acaulospora</taxon>
    </lineage>
</organism>